<proteinExistence type="predicted"/>
<keyword evidence="2" id="KW-1185">Reference proteome</keyword>
<evidence type="ECO:0000313" key="2">
    <source>
        <dbReference type="Proteomes" id="UP001590950"/>
    </source>
</evidence>
<name>A0ABR4A8K7_9LECA</name>
<sequence>MSTHGSLSRCDQGFQGYSREITEAILGRPRNPLQMEIRAVDRGLPCAPKNGDIDDLLASFEALTRIYNEDQGLLPRDSPLSSIKTLAYMAGRTHRLATALLEMSINQAIDIQPAPPRPLPSAGFLFSVKSLRNHRESLHDTSRHKYPASECAEFRIVRALWRLQLYTSSRLALQYL</sequence>
<protein>
    <submittedName>
        <fullName evidence="1">Uncharacterized protein</fullName>
    </submittedName>
</protein>
<reference evidence="1 2" key="1">
    <citation type="submission" date="2024-09" db="EMBL/GenBank/DDBJ databases">
        <title>Rethinking Asexuality: The Enigmatic Case of Functional Sexual Genes in Lepraria (Stereocaulaceae).</title>
        <authorList>
            <person name="Doellman M."/>
            <person name="Sun Y."/>
            <person name="Barcenas-Pena A."/>
            <person name="Lumbsch H.T."/>
            <person name="Grewe F."/>
        </authorList>
    </citation>
    <scope>NUCLEOTIDE SEQUENCE [LARGE SCALE GENOMIC DNA]</scope>
    <source>
        <strain evidence="1 2">Mercado 3170</strain>
    </source>
</reference>
<dbReference type="EMBL" id="JBEFKJ010000015">
    <property type="protein sequence ID" value="KAL2042125.1"/>
    <property type="molecule type" value="Genomic_DNA"/>
</dbReference>
<evidence type="ECO:0000313" key="1">
    <source>
        <dbReference type="EMBL" id="KAL2042125.1"/>
    </source>
</evidence>
<gene>
    <name evidence="1" type="ORF">N7G274_005313</name>
</gene>
<comment type="caution">
    <text evidence="1">The sequence shown here is derived from an EMBL/GenBank/DDBJ whole genome shotgun (WGS) entry which is preliminary data.</text>
</comment>
<accession>A0ABR4A8K7</accession>
<organism evidence="1 2">
    <name type="scientific">Stereocaulon virgatum</name>
    <dbReference type="NCBI Taxonomy" id="373712"/>
    <lineage>
        <taxon>Eukaryota</taxon>
        <taxon>Fungi</taxon>
        <taxon>Dikarya</taxon>
        <taxon>Ascomycota</taxon>
        <taxon>Pezizomycotina</taxon>
        <taxon>Lecanoromycetes</taxon>
        <taxon>OSLEUM clade</taxon>
        <taxon>Lecanoromycetidae</taxon>
        <taxon>Lecanorales</taxon>
        <taxon>Lecanorineae</taxon>
        <taxon>Stereocaulaceae</taxon>
        <taxon>Stereocaulon</taxon>
    </lineage>
</organism>
<dbReference type="Proteomes" id="UP001590950">
    <property type="component" value="Unassembled WGS sequence"/>
</dbReference>